<proteinExistence type="predicted"/>
<dbReference type="PROSITE" id="PS50090">
    <property type="entry name" value="MYB_LIKE"/>
    <property type="match status" value="1"/>
</dbReference>
<dbReference type="SMART" id="SM00717">
    <property type="entry name" value="SANT"/>
    <property type="match status" value="1"/>
</dbReference>
<dbReference type="SUPFAM" id="SSF46689">
    <property type="entry name" value="Homeodomain-like"/>
    <property type="match status" value="1"/>
</dbReference>
<keyword evidence="3" id="KW-1185">Reference proteome</keyword>
<dbReference type="CDD" id="cd00167">
    <property type="entry name" value="SANT"/>
    <property type="match status" value="1"/>
</dbReference>
<evidence type="ECO:0000313" key="2">
    <source>
        <dbReference type="EMBL" id="CAL5992487.1"/>
    </source>
</evidence>
<organism evidence="2 3">
    <name type="scientific">Hexamita inflata</name>
    <dbReference type="NCBI Taxonomy" id="28002"/>
    <lineage>
        <taxon>Eukaryota</taxon>
        <taxon>Metamonada</taxon>
        <taxon>Diplomonadida</taxon>
        <taxon>Hexamitidae</taxon>
        <taxon>Hexamitinae</taxon>
        <taxon>Hexamita</taxon>
    </lineage>
</organism>
<reference evidence="2 3" key="1">
    <citation type="submission" date="2024-07" db="EMBL/GenBank/DDBJ databases">
        <authorList>
            <person name="Akdeniz Z."/>
        </authorList>
    </citation>
    <scope>NUCLEOTIDE SEQUENCE [LARGE SCALE GENOMIC DNA]</scope>
</reference>
<dbReference type="InterPro" id="IPR009057">
    <property type="entry name" value="Homeodomain-like_sf"/>
</dbReference>
<sequence>MDQNQQKQYYDYWTEEDQVKLLKAIRDPAQNKRNVDWKLVAQVFENKSAAKCKSYYQFFQKKQNECVDLWLKNKSYMPQISKRLRIHIGVYTQFYNFDWDFIQKQYYSKYTVEELKQAYVFSLRMFQFQRQILYKCQNNILIDYPVIKLKEMCNDIIEVIYYIKLYKRILMHEIVTDTVDQNQLYQDAPKNEALLEQIDPLIADYYIDFASGFDLEQCAANLKRQIEAKLKSQ</sequence>
<accession>A0ABP1HI16</accession>
<dbReference type="Proteomes" id="UP001642409">
    <property type="component" value="Unassembled WGS sequence"/>
</dbReference>
<comment type="caution">
    <text evidence="2">The sequence shown here is derived from an EMBL/GenBank/DDBJ whole genome shotgun (WGS) entry which is preliminary data.</text>
</comment>
<evidence type="ECO:0000313" key="3">
    <source>
        <dbReference type="Proteomes" id="UP001642409"/>
    </source>
</evidence>
<evidence type="ECO:0000259" key="1">
    <source>
        <dbReference type="PROSITE" id="PS50090"/>
    </source>
</evidence>
<protein>
    <submittedName>
        <fullName evidence="2">Myb-like_DNA-binding domain-containing protein</fullName>
    </submittedName>
</protein>
<name>A0ABP1HI16_9EUKA</name>
<dbReference type="Pfam" id="PF00249">
    <property type="entry name" value="Myb_DNA-binding"/>
    <property type="match status" value="1"/>
</dbReference>
<dbReference type="InterPro" id="IPR001005">
    <property type="entry name" value="SANT/Myb"/>
</dbReference>
<feature type="domain" description="Myb-like" evidence="1">
    <location>
        <begin position="13"/>
        <end position="60"/>
    </location>
</feature>
<dbReference type="Gene3D" id="1.10.10.60">
    <property type="entry name" value="Homeodomain-like"/>
    <property type="match status" value="1"/>
</dbReference>
<gene>
    <name evidence="2" type="ORF">HINF_LOCUS12610</name>
</gene>
<dbReference type="EMBL" id="CAXDID020000028">
    <property type="protein sequence ID" value="CAL5992487.1"/>
    <property type="molecule type" value="Genomic_DNA"/>
</dbReference>